<gene>
    <name evidence="5" type="ORF">M0812_23485</name>
</gene>
<organism evidence="5 6">
    <name type="scientific">Anaeramoeba flamelloides</name>
    <dbReference type="NCBI Taxonomy" id="1746091"/>
    <lineage>
        <taxon>Eukaryota</taxon>
        <taxon>Metamonada</taxon>
        <taxon>Anaeramoebidae</taxon>
        <taxon>Anaeramoeba</taxon>
    </lineage>
</organism>
<comment type="caution">
    <text evidence="5">The sequence shown here is derived from an EMBL/GenBank/DDBJ whole genome shotgun (WGS) entry which is preliminary data.</text>
</comment>
<dbReference type="GO" id="GO:0046872">
    <property type="term" value="F:metal ion binding"/>
    <property type="evidence" value="ECO:0007669"/>
    <property type="project" value="UniProtKB-KW"/>
</dbReference>
<proteinExistence type="inferred from homology"/>
<evidence type="ECO:0000313" key="5">
    <source>
        <dbReference type="EMBL" id="KAJ3430477.1"/>
    </source>
</evidence>
<dbReference type="EMBL" id="JANTQA010000051">
    <property type="protein sequence ID" value="KAJ3430477.1"/>
    <property type="molecule type" value="Genomic_DNA"/>
</dbReference>
<evidence type="ECO:0000256" key="2">
    <source>
        <dbReference type="ARBA" id="ARBA00022723"/>
    </source>
</evidence>
<dbReference type="InterPro" id="IPR023214">
    <property type="entry name" value="HAD_sf"/>
</dbReference>
<evidence type="ECO:0000256" key="4">
    <source>
        <dbReference type="ARBA" id="ARBA00022842"/>
    </source>
</evidence>
<keyword evidence="4" id="KW-0460">Magnesium</keyword>
<dbReference type="AlphaFoldDB" id="A0AAV7YP38"/>
<dbReference type="Pfam" id="PF05761">
    <property type="entry name" value="5_nucleotid"/>
    <property type="match status" value="1"/>
</dbReference>
<comment type="similarity">
    <text evidence="1">Belongs to the 5'(3')-deoxyribonucleotidase family.</text>
</comment>
<keyword evidence="3" id="KW-0378">Hydrolase</keyword>
<accession>A0AAV7YP38</accession>
<dbReference type="InterPro" id="IPR008380">
    <property type="entry name" value="HAD-SF_hydro_IG_5-nucl"/>
</dbReference>
<sequence>MSQQKSKSKPKKIFWKRYLSSKYVGFDLDHTISKYHKLKLSILSTKCYTKYLVNEKGYPDKVLKFAFDPKICVKGNLVDIEKGNLLKVDSEKKICKVLHGDKIFNESEIAKEYGENLILDGFEGFSNKKYLVIGTYFEIGAGYCFNRLVLMSEKGGLKPKKTNQEIYNDLIESLIYTYRVYEQGDFYPSVSQDLPGIFDDNTKDLKKLFQLLRKDNKKIFLLTNSIFGYVNLTLDYLLGSNWQEYFDLILMYAKKPVFFQSGSQTPFIDVKTQKECSLKIRYPLQNGNVKDLMKFLDLEQNNEIIYFGDHPIGDVREAKNHVNWTTVSVIEELDIYNNEQSDNYSESIEKRKQIWGDYLFCNKKPSYWGSILNQFSDYQTASLSHFLIDLQKFQKFGALDN</sequence>
<dbReference type="GO" id="GO:0008253">
    <property type="term" value="F:5'-nucleotidase activity"/>
    <property type="evidence" value="ECO:0007669"/>
    <property type="project" value="TreeGrafter"/>
</dbReference>
<dbReference type="Proteomes" id="UP001146793">
    <property type="component" value="Unassembled WGS sequence"/>
</dbReference>
<reference evidence="5" key="1">
    <citation type="submission" date="2022-08" db="EMBL/GenBank/DDBJ databases">
        <title>Novel sulphate-reducing endosymbionts in the free-living metamonad Anaeramoeba.</title>
        <authorList>
            <person name="Jerlstrom-Hultqvist J."/>
            <person name="Cepicka I."/>
            <person name="Gallot-Lavallee L."/>
            <person name="Salas-Leiva D."/>
            <person name="Curtis B.A."/>
            <person name="Zahonova K."/>
            <person name="Pipaliya S."/>
            <person name="Dacks J."/>
            <person name="Roger A.J."/>
        </authorList>
    </citation>
    <scope>NUCLEOTIDE SEQUENCE</scope>
    <source>
        <strain evidence="5">Busselton2</strain>
    </source>
</reference>
<dbReference type="InterPro" id="IPR036412">
    <property type="entry name" value="HAD-like_sf"/>
</dbReference>
<evidence type="ECO:0000256" key="3">
    <source>
        <dbReference type="ARBA" id="ARBA00022801"/>
    </source>
</evidence>
<evidence type="ECO:0000256" key="1">
    <source>
        <dbReference type="ARBA" id="ARBA00009589"/>
    </source>
</evidence>
<dbReference type="PANTHER" id="PTHR12103:SF38">
    <property type="entry name" value="5'-NUCLEOTIDASE DOMAIN-CONTAINING PROTEIN 1"/>
    <property type="match status" value="1"/>
</dbReference>
<dbReference type="SUPFAM" id="SSF56784">
    <property type="entry name" value="HAD-like"/>
    <property type="match status" value="1"/>
</dbReference>
<evidence type="ECO:0000313" key="6">
    <source>
        <dbReference type="Proteomes" id="UP001146793"/>
    </source>
</evidence>
<name>A0AAV7YP38_9EUKA</name>
<dbReference type="Gene3D" id="3.40.50.1000">
    <property type="entry name" value="HAD superfamily/HAD-like"/>
    <property type="match status" value="1"/>
</dbReference>
<dbReference type="PANTHER" id="PTHR12103">
    <property type="entry name" value="5'-NUCLEOTIDASE DOMAIN-CONTAINING"/>
    <property type="match status" value="1"/>
</dbReference>
<protein>
    <submittedName>
        <fullName evidence="5">5'-nucleotidase domain-containing protein</fullName>
    </submittedName>
</protein>
<keyword evidence="2" id="KW-0479">Metal-binding</keyword>